<dbReference type="SMART" id="SM00382">
    <property type="entry name" value="AAA"/>
    <property type="match status" value="1"/>
</dbReference>
<dbReference type="InterPro" id="IPR012763">
    <property type="entry name" value="DNA_pol_III_sug/sutau_N"/>
</dbReference>
<dbReference type="SUPFAM" id="SSF52540">
    <property type="entry name" value="P-loop containing nucleoside triphosphate hydrolases"/>
    <property type="match status" value="1"/>
</dbReference>
<dbReference type="Pfam" id="PF13177">
    <property type="entry name" value="DNA_pol3_delta2"/>
    <property type="match status" value="1"/>
</dbReference>
<name>A0A2H0V476_9BACT</name>
<feature type="compositionally biased region" description="Low complexity" evidence="12">
    <location>
        <begin position="391"/>
        <end position="401"/>
    </location>
</feature>
<dbReference type="InterPro" id="IPR022754">
    <property type="entry name" value="DNA_pol_III_gamma-3"/>
</dbReference>
<dbReference type="SUPFAM" id="SSF48019">
    <property type="entry name" value="post-AAA+ oligomerization domain-like"/>
    <property type="match status" value="1"/>
</dbReference>
<feature type="domain" description="AAA+ ATPase" evidence="13">
    <location>
        <begin position="36"/>
        <end position="184"/>
    </location>
</feature>
<feature type="compositionally biased region" description="Acidic residues" evidence="12">
    <location>
        <begin position="410"/>
        <end position="433"/>
    </location>
</feature>
<dbReference type="AlphaFoldDB" id="A0A2H0V476"/>
<dbReference type="Gene3D" id="1.20.272.10">
    <property type="match status" value="1"/>
</dbReference>
<dbReference type="GO" id="GO:0005524">
    <property type="term" value="F:ATP binding"/>
    <property type="evidence" value="ECO:0007669"/>
    <property type="project" value="UniProtKB-KW"/>
</dbReference>
<dbReference type="CDD" id="cd00009">
    <property type="entry name" value="AAA"/>
    <property type="match status" value="1"/>
</dbReference>
<dbReference type="Pfam" id="PF12169">
    <property type="entry name" value="DNA_pol3_gamma3"/>
    <property type="match status" value="1"/>
</dbReference>
<comment type="similarity">
    <text evidence="1 11">Belongs to the DnaX/STICHEL family.</text>
</comment>
<feature type="compositionally biased region" description="Pro residues" evidence="12">
    <location>
        <begin position="434"/>
        <end position="444"/>
    </location>
</feature>
<organism evidence="14 15">
    <name type="scientific">Candidatus Falkowbacteria bacterium CG10_big_fil_rev_8_21_14_0_10_39_11</name>
    <dbReference type="NCBI Taxonomy" id="1974565"/>
    <lineage>
        <taxon>Bacteria</taxon>
        <taxon>Candidatus Falkowiibacteriota</taxon>
    </lineage>
</organism>
<sequence length="602" mass="66658">MSVALYRKYRPQKFSDVSGQNHIKVTIQNELEADKLAHAYLFCGPRGTGKTTMARLLAKAVNCTDLKENGEPCNECDSCTELMSGRAMDIIEIDAASHTGVDNVRENIINNARFTPSKSKFKVFIIDEVHMLSISAFNALLKVLEEPPSHVLFILATTEVHKIPVTIISRCQRFDFQKVIFNELVKRLQWIVGEEGIKVDKVVLELIAKNAGGCVRDAESLLEQVLSLGEKHITLDQVSLILPRSSYETLVEFATFLFRKDTKSGIMLLNRLIDEGVDVNNFYNNLLEFLRKVMLVKITGDSTELLQDVDDNMFKKINDMVSEIPAAEINRIITIFLKIKDLFKHTNILQLPLEVAIVEISEGAMTIPAIPTQSDQNTAPVAPPAPPVEPPVQAIAPEPVASTPAQTPEVEAEEPSEEKIEEVETDYSNDDNPEPPAADSPQPPADNSTQEPADTEPVTPNIKNNNGMSVTFNQVLSRWGYIVQCIIKKNYTLGMSLSVGKPYALEGNTLTLGFIFSLQKDQVDKPDNLNAIKQVLMEEMGAQVNIATIVDSEIKLREIAPGAERPPFNQNLQAEVKIEQQETKDPIGQVLDAFGGAVVDKV</sequence>
<comment type="subunit">
    <text evidence="11">DNA polymerase III contains a core (composed of alpha, epsilon and theta chains) that associates with a tau subunit. This core dimerizes to form the POLIII' complex. PolIII' associates with the gamma complex (composed of gamma, delta, delta', psi and chi chains) and with the beta chain to form the complete DNA polymerase III complex.</text>
</comment>
<feature type="region of interest" description="Disordered" evidence="12">
    <location>
        <begin position="370"/>
        <end position="467"/>
    </location>
</feature>
<dbReference type="CDD" id="cd18137">
    <property type="entry name" value="HLD_clamp_pol_III_gamma_tau"/>
    <property type="match status" value="1"/>
</dbReference>
<dbReference type="Gene3D" id="1.10.8.60">
    <property type="match status" value="1"/>
</dbReference>
<keyword evidence="8 11" id="KW-0067">ATP-binding</keyword>
<evidence type="ECO:0000256" key="4">
    <source>
        <dbReference type="ARBA" id="ARBA00022705"/>
    </source>
</evidence>
<dbReference type="Gene3D" id="3.40.50.300">
    <property type="entry name" value="P-loop containing nucleotide triphosphate hydrolases"/>
    <property type="match status" value="1"/>
</dbReference>
<keyword evidence="9 11" id="KW-0239">DNA-directed DNA polymerase</keyword>
<evidence type="ECO:0000256" key="12">
    <source>
        <dbReference type="SAM" id="MobiDB-lite"/>
    </source>
</evidence>
<keyword evidence="4 11" id="KW-0235">DNA replication</keyword>
<dbReference type="Pfam" id="PF22608">
    <property type="entry name" value="DNAX_ATPase_lid"/>
    <property type="match status" value="1"/>
</dbReference>
<dbReference type="NCBIfam" id="NF004046">
    <property type="entry name" value="PRK05563.1"/>
    <property type="match status" value="1"/>
</dbReference>
<evidence type="ECO:0000256" key="9">
    <source>
        <dbReference type="ARBA" id="ARBA00022932"/>
    </source>
</evidence>
<feature type="compositionally biased region" description="Pro residues" evidence="12">
    <location>
        <begin position="381"/>
        <end position="390"/>
    </location>
</feature>
<protein>
    <recommendedName>
        <fullName evidence="11">DNA polymerase III subunit gamma/tau</fullName>
        <ecNumber evidence="11">2.7.7.7</ecNumber>
    </recommendedName>
</protein>
<keyword evidence="5" id="KW-0479">Metal-binding</keyword>
<evidence type="ECO:0000256" key="10">
    <source>
        <dbReference type="ARBA" id="ARBA00049244"/>
    </source>
</evidence>
<comment type="caution">
    <text evidence="14">The sequence shown here is derived from an EMBL/GenBank/DDBJ whole genome shotgun (WGS) entry which is preliminary data.</text>
</comment>
<dbReference type="GO" id="GO:0003887">
    <property type="term" value="F:DNA-directed DNA polymerase activity"/>
    <property type="evidence" value="ECO:0007669"/>
    <property type="project" value="UniProtKB-KW"/>
</dbReference>
<dbReference type="FunFam" id="3.40.50.300:FF:000014">
    <property type="entry name" value="DNA polymerase III subunit gamma/tau"/>
    <property type="match status" value="1"/>
</dbReference>
<accession>A0A2H0V476</accession>
<evidence type="ECO:0000256" key="7">
    <source>
        <dbReference type="ARBA" id="ARBA00022833"/>
    </source>
</evidence>
<dbReference type="PANTHER" id="PTHR11669">
    <property type="entry name" value="REPLICATION FACTOR C / DNA POLYMERASE III GAMMA-TAU SUBUNIT"/>
    <property type="match status" value="1"/>
</dbReference>
<reference evidence="15" key="1">
    <citation type="submission" date="2017-09" db="EMBL/GenBank/DDBJ databases">
        <title>Depth-based differentiation of microbial function through sediment-hosted aquifers and enrichment of novel symbionts in the deep terrestrial subsurface.</title>
        <authorList>
            <person name="Probst A.J."/>
            <person name="Ladd B."/>
            <person name="Jarett J.K."/>
            <person name="Geller-Mcgrath D.E."/>
            <person name="Sieber C.M.K."/>
            <person name="Emerson J.B."/>
            <person name="Anantharaman K."/>
            <person name="Thomas B.C."/>
            <person name="Malmstrom R."/>
            <person name="Stieglmeier M."/>
            <person name="Klingl A."/>
            <person name="Woyke T."/>
            <person name="Ryan C.M."/>
            <person name="Banfield J.F."/>
        </authorList>
    </citation>
    <scope>NUCLEOTIDE SEQUENCE [LARGE SCALE GENOMIC DNA]</scope>
</reference>
<dbReference type="EC" id="2.7.7.7" evidence="11"/>
<evidence type="ECO:0000256" key="3">
    <source>
        <dbReference type="ARBA" id="ARBA00022695"/>
    </source>
</evidence>
<dbReference type="InterPro" id="IPR045085">
    <property type="entry name" value="HLD_clamp_pol_III_gamma_tau"/>
</dbReference>
<keyword evidence="6 11" id="KW-0547">Nucleotide-binding</keyword>
<keyword evidence="2 11" id="KW-0808">Transferase</keyword>
<evidence type="ECO:0000313" key="15">
    <source>
        <dbReference type="Proteomes" id="UP000229901"/>
    </source>
</evidence>
<dbReference type="GO" id="GO:0009360">
    <property type="term" value="C:DNA polymerase III complex"/>
    <property type="evidence" value="ECO:0007669"/>
    <property type="project" value="InterPro"/>
</dbReference>
<keyword evidence="3 11" id="KW-0548">Nucleotidyltransferase</keyword>
<evidence type="ECO:0000256" key="8">
    <source>
        <dbReference type="ARBA" id="ARBA00022840"/>
    </source>
</evidence>
<dbReference type="InterPro" id="IPR027417">
    <property type="entry name" value="P-loop_NTPase"/>
</dbReference>
<evidence type="ECO:0000259" key="13">
    <source>
        <dbReference type="SMART" id="SM00382"/>
    </source>
</evidence>
<comment type="function">
    <text evidence="11">DNA polymerase III is a complex, multichain enzyme responsible for most of the replicative synthesis in bacteria. This DNA polymerase also exhibits 3' to 5' exonuclease activity.</text>
</comment>
<evidence type="ECO:0000256" key="1">
    <source>
        <dbReference type="ARBA" id="ARBA00006360"/>
    </source>
</evidence>
<keyword evidence="7" id="KW-0862">Zinc</keyword>
<dbReference type="InterPro" id="IPR008921">
    <property type="entry name" value="DNA_pol3_clamp-load_cplx_C"/>
</dbReference>
<evidence type="ECO:0000256" key="5">
    <source>
        <dbReference type="ARBA" id="ARBA00022723"/>
    </source>
</evidence>
<evidence type="ECO:0000256" key="2">
    <source>
        <dbReference type="ARBA" id="ARBA00022679"/>
    </source>
</evidence>
<evidence type="ECO:0000256" key="11">
    <source>
        <dbReference type="RuleBase" id="RU364063"/>
    </source>
</evidence>
<comment type="catalytic activity">
    <reaction evidence="10 11">
        <text>DNA(n) + a 2'-deoxyribonucleoside 5'-triphosphate = DNA(n+1) + diphosphate</text>
        <dbReference type="Rhea" id="RHEA:22508"/>
        <dbReference type="Rhea" id="RHEA-COMP:17339"/>
        <dbReference type="Rhea" id="RHEA-COMP:17340"/>
        <dbReference type="ChEBI" id="CHEBI:33019"/>
        <dbReference type="ChEBI" id="CHEBI:61560"/>
        <dbReference type="ChEBI" id="CHEBI:173112"/>
        <dbReference type="EC" id="2.7.7.7"/>
    </reaction>
</comment>
<dbReference type="NCBIfam" id="TIGR02397">
    <property type="entry name" value="dnaX_nterm"/>
    <property type="match status" value="1"/>
</dbReference>
<dbReference type="PANTHER" id="PTHR11669:SF0">
    <property type="entry name" value="PROTEIN STICHEL-LIKE 2"/>
    <property type="match status" value="1"/>
</dbReference>
<dbReference type="EMBL" id="PFAP01000031">
    <property type="protein sequence ID" value="PIR93894.1"/>
    <property type="molecule type" value="Genomic_DNA"/>
</dbReference>
<proteinExistence type="inferred from homology"/>
<evidence type="ECO:0000256" key="6">
    <source>
        <dbReference type="ARBA" id="ARBA00022741"/>
    </source>
</evidence>
<gene>
    <name evidence="11" type="primary">dnaX</name>
    <name evidence="14" type="ORF">COT97_04175</name>
</gene>
<dbReference type="GO" id="GO:0003677">
    <property type="term" value="F:DNA binding"/>
    <property type="evidence" value="ECO:0007669"/>
    <property type="project" value="InterPro"/>
</dbReference>
<dbReference type="GO" id="GO:0006261">
    <property type="term" value="P:DNA-templated DNA replication"/>
    <property type="evidence" value="ECO:0007669"/>
    <property type="project" value="TreeGrafter"/>
</dbReference>
<dbReference type="InterPro" id="IPR050238">
    <property type="entry name" value="DNA_Rep/Repair_Clamp_Loader"/>
</dbReference>
<dbReference type="GO" id="GO:0046872">
    <property type="term" value="F:metal ion binding"/>
    <property type="evidence" value="ECO:0007669"/>
    <property type="project" value="UniProtKB-KW"/>
</dbReference>
<dbReference type="FunFam" id="1.10.8.60:FF:000013">
    <property type="entry name" value="DNA polymerase III subunit gamma/tau"/>
    <property type="match status" value="1"/>
</dbReference>
<dbReference type="Proteomes" id="UP000229901">
    <property type="component" value="Unassembled WGS sequence"/>
</dbReference>
<dbReference type="InterPro" id="IPR003593">
    <property type="entry name" value="AAA+_ATPase"/>
</dbReference>
<evidence type="ECO:0000313" key="14">
    <source>
        <dbReference type="EMBL" id="PIR93894.1"/>
    </source>
</evidence>